<keyword evidence="2" id="KW-1185">Reference proteome</keyword>
<gene>
    <name evidence="1" type="ORF">THIOM_004722</name>
</gene>
<reference evidence="1 2" key="1">
    <citation type="submission" date="2016-05" db="EMBL/GenBank/DDBJ databases">
        <title>Single-cell genome of chain-forming Candidatus Thiomargarita nelsonii and comparison to other large sulfur-oxidizing bacteria.</title>
        <authorList>
            <person name="Winkel M."/>
            <person name="Salman V."/>
            <person name="Woyke T."/>
            <person name="Schulz-Vogt H."/>
            <person name="Richter M."/>
            <person name="Flood B."/>
            <person name="Bailey J."/>
            <person name="Amann R."/>
            <person name="Mussmann M."/>
        </authorList>
    </citation>
    <scope>NUCLEOTIDE SEQUENCE [LARGE SCALE GENOMIC DNA]</scope>
    <source>
        <strain evidence="1 2">THI036</strain>
    </source>
</reference>
<organism evidence="1 2">
    <name type="scientific">Candidatus Thiomargarita nelsonii</name>
    <dbReference type="NCBI Taxonomy" id="1003181"/>
    <lineage>
        <taxon>Bacteria</taxon>
        <taxon>Pseudomonadati</taxon>
        <taxon>Pseudomonadota</taxon>
        <taxon>Gammaproteobacteria</taxon>
        <taxon>Thiotrichales</taxon>
        <taxon>Thiotrichaceae</taxon>
        <taxon>Thiomargarita</taxon>
    </lineage>
</organism>
<evidence type="ECO:0000313" key="1">
    <source>
        <dbReference type="EMBL" id="OAD19634.1"/>
    </source>
</evidence>
<dbReference type="EMBL" id="LUTY01002722">
    <property type="protein sequence ID" value="OAD19634.1"/>
    <property type="molecule type" value="Genomic_DNA"/>
</dbReference>
<dbReference type="AlphaFoldDB" id="A0A176RV67"/>
<accession>A0A176RV67</accession>
<name>A0A176RV67_9GAMM</name>
<evidence type="ECO:0000313" key="2">
    <source>
        <dbReference type="Proteomes" id="UP000076962"/>
    </source>
</evidence>
<sequence>MLVAGREINGQTRSDKTDISNYLEDENADADEHFISQAATNNFNDVVYWNSE</sequence>
<comment type="caution">
    <text evidence="1">The sequence shown here is derived from an EMBL/GenBank/DDBJ whole genome shotgun (WGS) entry which is preliminary data.</text>
</comment>
<protein>
    <submittedName>
        <fullName evidence="1">Uncharacterized protein</fullName>
    </submittedName>
</protein>
<proteinExistence type="predicted"/>
<dbReference type="Proteomes" id="UP000076962">
    <property type="component" value="Unassembled WGS sequence"/>
</dbReference>